<evidence type="ECO:0000313" key="2">
    <source>
        <dbReference type="Proteomes" id="UP000018144"/>
    </source>
</evidence>
<organism evidence="1 2">
    <name type="scientific">Pyronema omphalodes (strain CBS 100304)</name>
    <name type="common">Pyronema confluens</name>
    <dbReference type="NCBI Taxonomy" id="1076935"/>
    <lineage>
        <taxon>Eukaryota</taxon>
        <taxon>Fungi</taxon>
        <taxon>Dikarya</taxon>
        <taxon>Ascomycota</taxon>
        <taxon>Pezizomycotina</taxon>
        <taxon>Pezizomycetes</taxon>
        <taxon>Pezizales</taxon>
        <taxon>Pyronemataceae</taxon>
        <taxon>Pyronema</taxon>
    </lineage>
</organism>
<accession>U4LK27</accession>
<dbReference type="EMBL" id="HF935776">
    <property type="protein sequence ID" value="CCX13051.1"/>
    <property type="molecule type" value="Genomic_DNA"/>
</dbReference>
<name>U4LK27_PYROM</name>
<evidence type="ECO:0000313" key="1">
    <source>
        <dbReference type="EMBL" id="CCX13051.1"/>
    </source>
</evidence>
<dbReference type="Proteomes" id="UP000018144">
    <property type="component" value="Unassembled WGS sequence"/>
</dbReference>
<sequence>MVHYPFIGKSSLTR</sequence>
<protein>
    <submittedName>
        <fullName evidence="1">Uncharacterized protein</fullName>
    </submittedName>
</protein>
<reference evidence="1 2" key="1">
    <citation type="journal article" date="2013" name="PLoS Genet.">
        <title>The genome and development-dependent transcriptomes of Pyronema confluens: a window into fungal evolution.</title>
        <authorList>
            <person name="Traeger S."/>
            <person name="Altegoer F."/>
            <person name="Freitag M."/>
            <person name="Gabaldon T."/>
            <person name="Kempken F."/>
            <person name="Kumar A."/>
            <person name="Marcet-Houben M."/>
            <person name="Poggeler S."/>
            <person name="Stajich J.E."/>
            <person name="Nowrousian M."/>
        </authorList>
    </citation>
    <scope>NUCLEOTIDE SEQUENCE [LARGE SCALE GENOMIC DNA]</scope>
    <source>
        <strain evidence="2">CBS 100304</strain>
        <tissue evidence="1">Vegetative mycelium</tissue>
    </source>
</reference>
<proteinExistence type="predicted"/>
<keyword evidence="2" id="KW-1185">Reference proteome</keyword>
<gene>
    <name evidence="1" type="ORF">PCON_12644</name>
</gene>